<dbReference type="Proteomes" id="UP001187192">
    <property type="component" value="Unassembled WGS sequence"/>
</dbReference>
<organism evidence="1 2">
    <name type="scientific">Ficus carica</name>
    <name type="common">Common fig</name>
    <dbReference type="NCBI Taxonomy" id="3494"/>
    <lineage>
        <taxon>Eukaryota</taxon>
        <taxon>Viridiplantae</taxon>
        <taxon>Streptophyta</taxon>
        <taxon>Embryophyta</taxon>
        <taxon>Tracheophyta</taxon>
        <taxon>Spermatophyta</taxon>
        <taxon>Magnoliopsida</taxon>
        <taxon>eudicotyledons</taxon>
        <taxon>Gunneridae</taxon>
        <taxon>Pentapetalae</taxon>
        <taxon>rosids</taxon>
        <taxon>fabids</taxon>
        <taxon>Rosales</taxon>
        <taxon>Moraceae</taxon>
        <taxon>Ficeae</taxon>
        <taxon>Ficus</taxon>
    </lineage>
</organism>
<sequence>MVLAGQPTPGARILGVHWADATCPSLRRRRSPGTDHMYHCQMVPGRVGKPHWSEHKLQCQVSSVRCQLVQGGGACPCGPVCSRGARVYSRLECQLLGRGWSPAGSGGRFPSWLALWDTTRMFLVGRAPVRTWAWSDAVNSPNPNDCLDVLGLHAIHPRFAVMDLGRLSEVRI</sequence>
<keyword evidence="2" id="KW-1185">Reference proteome</keyword>
<evidence type="ECO:0000313" key="1">
    <source>
        <dbReference type="EMBL" id="GMN45829.1"/>
    </source>
</evidence>
<comment type="caution">
    <text evidence="1">The sequence shown here is derived from an EMBL/GenBank/DDBJ whole genome shotgun (WGS) entry which is preliminary data.</text>
</comment>
<proteinExistence type="predicted"/>
<reference evidence="1" key="1">
    <citation type="submission" date="2023-07" db="EMBL/GenBank/DDBJ databases">
        <title>draft genome sequence of fig (Ficus carica).</title>
        <authorList>
            <person name="Takahashi T."/>
            <person name="Nishimura K."/>
        </authorList>
    </citation>
    <scope>NUCLEOTIDE SEQUENCE</scope>
</reference>
<dbReference type="AlphaFoldDB" id="A0AA88A4W8"/>
<gene>
    <name evidence="1" type="ORF">TIFTF001_015018</name>
</gene>
<accession>A0AA88A4W8</accession>
<name>A0AA88A4W8_FICCA</name>
<protein>
    <submittedName>
        <fullName evidence="1">Uncharacterized protein</fullName>
    </submittedName>
</protein>
<evidence type="ECO:0000313" key="2">
    <source>
        <dbReference type="Proteomes" id="UP001187192"/>
    </source>
</evidence>
<dbReference type="EMBL" id="BTGU01000021">
    <property type="protein sequence ID" value="GMN45829.1"/>
    <property type="molecule type" value="Genomic_DNA"/>
</dbReference>